<dbReference type="EMBL" id="ANAH02000067">
    <property type="protein sequence ID" value="EPX55971.1"/>
    <property type="molecule type" value="Genomic_DNA"/>
</dbReference>
<name>S9NYL0_CYSF2</name>
<dbReference type="Proteomes" id="UP000011682">
    <property type="component" value="Unassembled WGS sequence"/>
</dbReference>
<keyword evidence="2" id="KW-1185">Reference proteome</keyword>
<evidence type="ECO:0000313" key="2">
    <source>
        <dbReference type="Proteomes" id="UP000011682"/>
    </source>
</evidence>
<sequence>MGETRMARYFELMDDKQSTSRWPLLVSEDLKQAMDAEGMTGTRFVDV</sequence>
<gene>
    <name evidence="1" type="ORF">D187_008226</name>
</gene>
<evidence type="ECO:0000313" key="1">
    <source>
        <dbReference type="EMBL" id="EPX55971.1"/>
    </source>
</evidence>
<protein>
    <submittedName>
        <fullName evidence="1">Uncharacterized protein</fullName>
    </submittedName>
</protein>
<reference evidence="1" key="1">
    <citation type="submission" date="2013-05" db="EMBL/GenBank/DDBJ databases">
        <title>Genome assembly of Cystobacter fuscus DSM 2262.</title>
        <authorList>
            <person name="Sharma G."/>
            <person name="Khatri I."/>
            <person name="Kaur C."/>
            <person name="Mayilraj S."/>
            <person name="Subramanian S."/>
        </authorList>
    </citation>
    <scope>NUCLEOTIDE SEQUENCE [LARGE SCALE GENOMIC DNA]</scope>
    <source>
        <strain evidence="1">DSM 2262</strain>
    </source>
</reference>
<comment type="caution">
    <text evidence="1">The sequence shown here is derived from an EMBL/GenBank/DDBJ whole genome shotgun (WGS) entry which is preliminary data.</text>
</comment>
<accession>S9NYL0</accession>
<proteinExistence type="predicted"/>
<organism evidence="1 2">
    <name type="scientific">Cystobacter fuscus (strain ATCC 25194 / DSM 2262 / NBRC 100088 / M29)</name>
    <dbReference type="NCBI Taxonomy" id="1242864"/>
    <lineage>
        <taxon>Bacteria</taxon>
        <taxon>Pseudomonadati</taxon>
        <taxon>Myxococcota</taxon>
        <taxon>Myxococcia</taxon>
        <taxon>Myxococcales</taxon>
        <taxon>Cystobacterineae</taxon>
        <taxon>Archangiaceae</taxon>
        <taxon>Cystobacter</taxon>
    </lineage>
</organism>
<dbReference type="AlphaFoldDB" id="S9NYL0"/>